<evidence type="ECO:0000313" key="5">
    <source>
        <dbReference type="EMBL" id="RWR88591.1"/>
    </source>
</evidence>
<dbReference type="SMART" id="SM01163">
    <property type="entry name" value="DUF1785"/>
    <property type="match status" value="1"/>
</dbReference>
<dbReference type="Proteomes" id="UP000283530">
    <property type="component" value="Unassembled WGS sequence"/>
</dbReference>
<name>A0A3S3MRW1_9MAGN</name>
<evidence type="ECO:0000256" key="3">
    <source>
        <dbReference type="SAM" id="MobiDB-lite"/>
    </source>
</evidence>
<dbReference type="Gene3D" id="2.170.260.10">
    <property type="entry name" value="paz domain"/>
    <property type="match status" value="1"/>
</dbReference>
<comment type="similarity">
    <text evidence="1">Belongs to the argonaute family. Ago subfamily.</text>
</comment>
<dbReference type="Gene3D" id="3.40.50.2300">
    <property type="match status" value="1"/>
</dbReference>
<dbReference type="InterPro" id="IPR032472">
    <property type="entry name" value="ArgoL2"/>
</dbReference>
<dbReference type="InterPro" id="IPR012337">
    <property type="entry name" value="RNaseH-like_sf"/>
</dbReference>
<evidence type="ECO:0000256" key="2">
    <source>
        <dbReference type="ARBA" id="ARBA00023158"/>
    </source>
</evidence>
<accession>A0A3S3MRW1</accession>
<dbReference type="InterPro" id="IPR014811">
    <property type="entry name" value="ArgoL1"/>
</dbReference>
<dbReference type="AlphaFoldDB" id="A0A3S3MRW1"/>
<comment type="caution">
    <text evidence="5">The sequence shown here is derived from an EMBL/GenBank/DDBJ whole genome shotgun (WGS) entry which is preliminary data.</text>
</comment>
<dbReference type="InterPro" id="IPR003100">
    <property type="entry name" value="PAZ_dom"/>
</dbReference>
<keyword evidence="6" id="KW-1185">Reference proteome</keyword>
<protein>
    <submittedName>
        <fullName evidence="5">Protein argonaute 2</fullName>
    </submittedName>
</protein>
<organism evidence="5 6">
    <name type="scientific">Cinnamomum micranthum f. kanehirae</name>
    <dbReference type="NCBI Taxonomy" id="337451"/>
    <lineage>
        <taxon>Eukaryota</taxon>
        <taxon>Viridiplantae</taxon>
        <taxon>Streptophyta</taxon>
        <taxon>Embryophyta</taxon>
        <taxon>Tracheophyta</taxon>
        <taxon>Spermatophyta</taxon>
        <taxon>Magnoliopsida</taxon>
        <taxon>Magnoliidae</taxon>
        <taxon>Laurales</taxon>
        <taxon>Lauraceae</taxon>
        <taxon>Cinnamomum</taxon>
    </lineage>
</organism>
<feature type="compositionally biased region" description="Polar residues" evidence="3">
    <location>
        <begin position="46"/>
        <end position="56"/>
    </location>
</feature>
<dbReference type="GO" id="GO:0003723">
    <property type="term" value="F:RNA binding"/>
    <property type="evidence" value="ECO:0007669"/>
    <property type="project" value="InterPro"/>
</dbReference>
<dbReference type="GO" id="GO:0031047">
    <property type="term" value="P:regulatory ncRNA-mediated gene silencing"/>
    <property type="evidence" value="ECO:0007669"/>
    <property type="project" value="UniProtKB-KW"/>
</dbReference>
<gene>
    <name evidence="5" type="ORF">CKAN_01761500</name>
</gene>
<sequence>MMDPRPKMLIPRGPPGPNAGGVGRGTDDCLAGEPPAHELQQLKLSPATSKTPSEVPTITRVPMKRPDGGGKDCERRIELQVNHFKLEFNPNVNIFHYDIDIRLEKPQNPNAVVRVSKSDAVSVRSKLSSEEPSSFPISKTSYDGEKNIYSAVELPTGKFKVTISEAEEMRPRTYTVSINLVKTLQLGVLDACLKGTGQSVPRDILQAMDIVMRENPSRTQITMGRKFYSKSSDPNGDKNSDRSRGIGDGIIACRGSQQSLKVTSQGLSLCADYTVMPFRKPLPVLEFLRENLNIQFDEWMPLNENLIGKVARALEGLKVTLTHRNTTQKFKVMGLTELKTSSITFHLKEADNASSERKVTLVNYYVEKYNRYIRYKNLPCLDLSKGRMKNYVPMEFCVLVEGQRYPKDDLSKDAEKKLRNMSLVGPMERKQRICDTVNSANYGPCGGEIARQFGITVSRAMTQVTGRVLSPPALKLGSAKNQRTLLRPEQNGQYNLRSHKVVDGKDITRWGILDFSQHWSIKGPYTSLDVKKFTEAFIQRCKRLGIRMENNLFYKRSSMDILSNPKALSDLLKHVYHDVAKGHLQILFCPMAEKHEGYKTLKRICETEIGIMTQCLFEHSFQ</sequence>
<feature type="region of interest" description="Disordered" evidence="3">
    <location>
        <begin position="1"/>
        <end position="34"/>
    </location>
</feature>
<dbReference type="InterPro" id="IPR032474">
    <property type="entry name" value="Argonaute_N"/>
</dbReference>
<dbReference type="STRING" id="337451.A0A3S3MRW1"/>
<dbReference type="CDD" id="cd02846">
    <property type="entry name" value="PAZ_argonaute_like"/>
    <property type="match status" value="1"/>
</dbReference>
<keyword evidence="2" id="KW-0943">RNA-mediated gene silencing</keyword>
<reference evidence="5 6" key="1">
    <citation type="journal article" date="2019" name="Nat. Plants">
        <title>Stout camphor tree genome fills gaps in understanding of flowering plant genome evolution.</title>
        <authorList>
            <person name="Chaw S.M."/>
            <person name="Liu Y.C."/>
            <person name="Wu Y.W."/>
            <person name="Wang H.Y."/>
            <person name="Lin C.I."/>
            <person name="Wu C.S."/>
            <person name="Ke H.M."/>
            <person name="Chang L.Y."/>
            <person name="Hsu C.Y."/>
            <person name="Yang H.T."/>
            <person name="Sudianto E."/>
            <person name="Hsu M.H."/>
            <person name="Wu K.P."/>
            <person name="Wang L.N."/>
            <person name="Leebens-Mack J.H."/>
            <person name="Tsai I.J."/>
        </authorList>
    </citation>
    <scope>NUCLEOTIDE SEQUENCE [LARGE SCALE GENOMIC DNA]</scope>
    <source>
        <strain evidence="6">cv. Chaw 1501</strain>
        <tissue evidence="5">Young leaves</tissue>
    </source>
</reference>
<evidence type="ECO:0000259" key="4">
    <source>
        <dbReference type="PROSITE" id="PS50821"/>
    </source>
</evidence>
<dbReference type="SUPFAM" id="SSF101690">
    <property type="entry name" value="PAZ domain"/>
    <property type="match status" value="1"/>
</dbReference>
<dbReference type="EMBL" id="QPKB01000007">
    <property type="protein sequence ID" value="RWR88591.1"/>
    <property type="molecule type" value="Genomic_DNA"/>
</dbReference>
<dbReference type="FunFam" id="2.170.260.10:FF:000008">
    <property type="entry name" value="Protein argonaute 7"/>
    <property type="match status" value="1"/>
</dbReference>
<evidence type="ECO:0000256" key="1">
    <source>
        <dbReference type="ARBA" id="ARBA00008201"/>
    </source>
</evidence>
<dbReference type="InterPro" id="IPR036085">
    <property type="entry name" value="PAZ_dom_sf"/>
</dbReference>
<dbReference type="PANTHER" id="PTHR22891">
    <property type="entry name" value="EUKARYOTIC TRANSLATION INITIATION FACTOR 2C"/>
    <property type="match status" value="1"/>
</dbReference>
<proteinExistence type="inferred from homology"/>
<feature type="region of interest" description="Disordered" evidence="3">
    <location>
        <begin position="46"/>
        <end position="71"/>
    </location>
</feature>
<dbReference type="Pfam" id="PF02170">
    <property type="entry name" value="PAZ"/>
    <property type="match status" value="1"/>
</dbReference>
<dbReference type="Pfam" id="PF16486">
    <property type="entry name" value="ArgoN"/>
    <property type="match status" value="1"/>
</dbReference>
<evidence type="ECO:0000313" key="6">
    <source>
        <dbReference type="Proteomes" id="UP000283530"/>
    </source>
</evidence>
<dbReference type="OrthoDB" id="10252740at2759"/>
<dbReference type="SMART" id="SM00949">
    <property type="entry name" value="PAZ"/>
    <property type="match status" value="1"/>
</dbReference>
<dbReference type="PROSITE" id="PS50821">
    <property type="entry name" value="PAZ"/>
    <property type="match status" value="1"/>
</dbReference>
<dbReference type="Pfam" id="PF16488">
    <property type="entry name" value="ArgoL2"/>
    <property type="match status" value="1"/>
</dbReference>
<dbReference type="SUPFAM" id="SSF53098">
    <property type="entry name" value="Ribonuclease H-like"/>
    <property type="match status" value="1"/>
</dbReference>
<dbReference type="Pfam" id="PF08699">
    <property type="entry name" value="ArgoL1"/>
    <property type="match status" value="1"/>
</dbReference>
<feature type="domain" description="PAZ" evidence="4">
    <location>
        <begin position="283"/>
        <end position="401"/>
    </location>
</feature>